<name>A0A8T8WHZ7_9EURY</name>
<dbReference type="RefSeq" id="WP_222609216.1">
    <property type="nucleotide sequence ID" value="NZ_CP081960.1"/>
</dbReference>
<accession>A0A8T8WHZ7</accession>
<dbReference type="AlphaFoldDB" id="A0A8T8WHZ7"/>
<protein>
    <submittedName>
        <fullName evidence="2">Uncharacterized protein</fullName>
    </submittedName>
</protein>
<evidence type="ECO:0000313" key="2">
    <source>
        <dbReference type="EMBL" id="QZP39467.1"/>
    </source>
</evidence>
<keyword evidence="2" id="KW-0614">Plasmid</keyword>
<geneLocation type="plasmid" evidence="2 3">
    <name>unnamed2</name>
</geneLocation>
<organism evidence="2 3">
    <name type="scientific">Halobaculum magnesiiphilum</name>
    <dbReference type="NCBI Taxonomy" id="1017351"/>
    <lineage>
        <taxon>Archaea</taxon>
        <taxon>Methanobacteriati</taxon>
        <taxon>Methanobacteriota</taxon>
        <taxon>Stenosarchaea group</taxon>
        <taxon>Halobacteria</taxon>
        <taxon>Halobacteriales</taxon>
        <taxon>Haloferacaceae</taxon>
        <taxon>Halobaculum</taxon>
    </lineage>
</organism>
<keyword evidence="3" id="KW-1185">Reference proteome</keyword>
<keyword evidence="1" id="KW-0812">Transmembrane</keyword>
<dbReference type="KEGG" id="hmp:K6T50_17955"/>
<keyword evidence="1" id="KW-0472">Membrane</keyword>
<evidence type="ECO:0000313" key="3">
    <source>
        <dbReference type="Proteomes" id="UP000826254"/>
    </source>
</evidence>
<dbReference type="GeneID" id="67180067"/>
<feature type="transmembrane region" description="Helical" evidence="1">
    <location>
        <begin position="69"/>
        <end position="89"/>
    </location>
</feature>
<dbReference type="EMBL" id="CP081960">
    <property type="protein sequence ID" value="QZP39467.1"/>
    <property type="molecule type" value="Genomic_DNA"/>
</dbReference>
<evidence type="ECO:0000256" key="1">
    <source>
        <dbReference type="SAM" id="Phobius"/>
    </source>
</evidence>
<keyword evidence="1" id="KW-1133">Transmembrane helix</keyword>
<sequence length="95" mass="9420">MKGVDRTRGATVLVAVGLVLLGGVLATTGVAQESAADSQPIGALTDEIAQQYDETNTAVSMASFPLSPALLGGGLGVGIGAIGGAVFAYQNRGMR</sequence>
<proteinExistence type="predicted"/>
<gene>
    <name evidence="2" type="ORF">K6T50_17955</name>
</gene>
<reference evidence="2 3" key="1">
    <citation type="journal article" date="2021" name="Int. J. Syst. Evol. Microbiol.">
        <title>Halobaculum halophilum sp. nov. and Halobaculum salinum sp. nov., isolated from salt lake and saline soil.</title>
        <authorList>
            <person name="Cui H.L."/>
            <person name="Shi X.W."/>
            <person name="Yin X.M."/>
            <person name="Yang X.Y."/>
            <person name="Hou J."/>
            <person name="Zhu L."/>
        </authorList>
    </citation>
    <scope>NUCLEOTIDE SEQUENCE [LARGE SCALE GENOMIC DNA]</scope>
    <source>
        <strain evidence="2 3">NBRC 109044</strain>
    </source>
</reference>
<dbReference type="Proteomes" id="UP000826254">
    <property type="component" value="Plasmid unnamed2"/>
</dbReference>